<accession>A0ABN3H232</accession>
<name>A0ABN3H232_9ACTN</name>
<evidence type="ECO:0000313" key="2">
    <source>
        <dbReference type="EMBL" id="GAA2367490.1"/>
    </source>
</evidence>
<evidence type="ECO:0000256" key="1">
    <source>
        <dbReference type="SAM" id="MobiDB-lite"/>
    </source>
</evidence>
<feature type="compositionally biased region" description="Basic and acidic residues" evidence="1">
    <location>
        <begin position="79"/>
        <end position="96"/>
    </location>
</feature>
<gene>
    <name evidence="2" type="ORF">GCM10009855_03420</name>
</gene>
<organism evidence="2 3">
    <name type="scientific">Gordonia cholesterolivorans</name>
    <dbReference type="NCBI Taxonomy" id="559625"/>
    <lineage>
        <taxon>Bacteria</taxon>
        <taxon>Bacillati</taxon>
        <taxon>Actinomycetota</taxon>
        <taxon>Actinomycetes</taxon>
        <taxon>Mycobacteriales</taxon>
        <taxon>Gordoniaceae</taxon>
        <taxon>Gordonia</taxon>
    </lineage>
</organism>
<feature type="region of interest" description="Disordered" evidence="1">
    <location>
        <begin position="1"/>
        <end position="29"/>
    </location>
</feature>
<sequence length="96" mass="10062">MIPQAAVSTADLELRSDSANSPAGPPGALAQAQIPTAVTIAQTAATVRRAVLRRRDGVPVTGTRSGDLGAQLTQRGRQKTRDVHLRDTHSARDVAL</sequence>
<proteinExistence type="predicted"/>
<keyword evidence="3" id="KW-1185">Reference proteome</keyword>
<feature type="region of interest" description="Disordered" evidence="1">
    <location>
        <begin position="58"/>
        <end position="96"/>
    </location>
</feature>
<reference evidence="2 3" key="1">
    <citation type="journal article" date="2019" name="Int. J. Syst. Evol. Microbiol.">
        <title>The Global Catalogue of Microorganisms (GCM) 10K type strain sequencing project: providing services to taxonomists for standard genome sequencing and annotation.</title>
        <authorList>
            <consortium name="The Broad Institute Genomics Platform"/>
            <consortium name="The Broad Institute Genome Sequencing Center for Infectious Disease"/>
            <person name="Wu L."/>
            <person name="Ma J."/>
        </authorList>
    </citation>
    <scope>NUCLEOTIDE SEQUENCE [LARGE SCALE GENOMIC DNA]</scope>
    <source>
        <strain evidence="2 3">JCM 16227</strain>
    </source>
</reference>
<evidence type="ECO:0000313" key="3">
    <source>
        <dbReference type="Proteomes" id="UP001501170"/>
    </source>
</evidence>
<dbReference type="Proteomes" id="UP001501170">
    <property type="component" value="Unassembled WGS sequence"/>
</dbReference>
<protein>
    <submittedName>
        <fullName evidence="2">Uncharacterized protein</fullName>
    </submittedName>
</protein>
<dbReference type="EMBL" id="BAAARB010000002">
    <property type="protein sequence ID" value="GAA2367490.1"/>
    <property type="molecule type" value="Genomic_DNA"/>
</dbReference>
<comment type="caution">
    <text evidence="2">The sequence shown here is derived from an EMBL/GenBank/DDBJ whole genome shotgun (WGS) entry which is preliminary data.</text>
</comment>